<dbReference type="RefSeq" id="WP_237337598.1">
    <property type="nucleotide sequence ID" value="NZ_BAABCM010000019.1"/>
</dbReference>
<evidence type="ECO:0008006" key="4">
    <source>
        <dbReference type="Google" id="ProtNLM"/>
    </source>
</evidence>
<name>A0ABP7JQA8_9PSEU</name>
<keyword evidence="3" id="KW-1185">Reference proteome</keyword>
<accession>A0ABP7JQA8</accession>
<dbReference type="Proteomes" id="UP001501624">
    <property type="component" value="Unassembled WGS sequence"/>
</dbReference>
<protein>
    <recommendedName>
        <fullName evidence="4">MarR family transcriptional regulator</fullName>
    </recommendedName>
</protein>
<evidence type="ECO:0000313" key="3">
    <source>
        <dbReference type="Proteomes" id="UP001501624"/>
    </source>
</evidence>
<organism evidence="2 3">
    <name type="scientific">Amycolatopsis tucumanensis</name>
    <dbReference type="NCBI Taxonomy" id="401106"/>
    <lineage>
        <taxon>Bacteria</taxon>
        <taxon>Bacillati</taxon>
        <taxon>Actinomycetota</taxon>
        <taxon>Actinomycetes</taxon>
        <taxon>Pseudonocardiales</taxon>
        <taxon>Pseudonocardiaceae</taxon>
        <taxon>Amycolatopsis</taxon>
    </lineage>
</organism>
<feature type="region of interest" description="Disordered" evidence="1">
    <location>
        <begin position="1"/>
        <end position="28"/>
    </location>
</feature>
<evidence type="ECO:0000313" key="2">
    <source>
        <dbReference type="EMBL" id="GAA3850695.1"/>
    </source>
</evidence>
<feature type="compositionally biased region" description="Low complexity" evidence="1">
    <location>
        <begin position="191"/>
        <end position="204"/>
    </location>
</feature>
<gene>
    <name evidence="2" type="ORF">GCM10022380_80990</name>
</gene>
<reference evidence="3" key="1">
    <citation type="journal article" date="2019" name="Int. J. Syst. Evol. Microbiol.">
        <title>The Global Catalogue of Microorganisms (GCM) 10K type strain sequencing project: providing services to taxonomists for standard genome sequencing and annotation.</title>
        <authorList>
            <consortium name="The Broad Institute Genomics Platform"/>
            <consortium name="The Broad Institute Genome Sequencing Center for Infectious Disease"/>
            <person name="Wu L."/>
            <person name="Ma J."/>
        </authorList>
    </citation>
    <scope>NUCLEOTIDE SEQUENCE [LARGE SCALE GENOMIC DNA]</scope>
    <source>
        <strain evidence="3">JCM 17017</strain>
    </source>
</reference>
<feature type="region of interest" description="Disordered" evidence="1">
    <location>
        <begin position="76"/>
        <end position="228"/>
    </location>
</feature>
<evidence type="ECO:0000256" key="1">
    <source>
        <dbReference type="SAM" id="MobiDB-lite"/>
    </source>
</evidence>
<proteinExistence type="predicted"/>
<sequence>MSPKNHTNRTTATTTDDRHLHAVPDQQNVAMATEDKVRAALADNPGFTAAELAMAAGVGRSTAAKILARWDRDGHAIRTSGAGPRNPDTWALAPAYATTTPDVDDEQPDATGTAPSTDQGTDDPHSADEAAPGDSATTQVSGPAVEEYPAAEERSTTPETDDNAVPDNAPTSAADDSAPTDGIAAAQLAETLTTSSVDNTTTTESSRDVPAADAASVDTTPPDKGRLRKGGLRALVEEYLTEHPGESFGPAKIGKDLGRSGGAVNNALEKLVADGYALKTCEAPKRFAINPAKTDIPQEARDSA</sequence>
<dbReference type="EMBL" id="BAABCM010000019">
    <property type="protein sequence ID" value="GAA3850695.1"/>
    <property type="molecule type" value="Genomic_DNA"/>
</dbReference>
<comment type="caution">
    <text evidence="2">The sequence shown here is derived from an EMBL/GenBank/DDBJ whole genome shotgun (WGS) entry which is preliminary data.</text>
</comment>